<dbReference type="Proteomes" id="UP000787322">
    <property type="component" value="Unassembled WGS sequence"/>
</dbReference>
<keyword evidence="3" id="KW-0133">Cell shape</keyword>
<feature type="coiled-coil region" evidence="5">
    <location>
        <begin position="85"/>
        <end position="119"/>
    </location>
</feature>
<evidence type="ECO:0000256" key="7">
    <source>
        <dbReference type="SAM" id="Phobius"/>
    </source>
</evidence>
<feature type="transmembrane region" description="Helical" evidence="7">
    <location>
        <begin position="27"/>
        <end position="46"/>
    </location>
</feature>
<protein>
    <recommendedName>
        <fullName evidence="2">Cell shape-determining protein MreC</fullName>
    </recommendedName>
    <alternativeName>
        <fullName evidence="4">Cell shape protein MreC</fullName>
    </alternativeName>
</protein>
<keyword evidence="7" id="KW-0472">Membrane</keyword>
<dbReference type="InterPro" id="IPR055342">
    <property type="entry name" value="MreC_beta-barrel_core"/>
</dbReference>
<dbReference type="InterPro" id="IPR007221">
    <property type="entry name" value="MreC"/>
</dbReference>
<evidence type="ECO:0000256" key="2">
    <source>
        <dbReference type="ARBA" id="ARBA00013855"/>
    </source>
</evidence>
<evidence type="ECO:0000256" key="4">
    <source>
        <dbReference type="ARBA" id="ARBA00032089"/>
    </source>
</evidence>
<dbReference type="GO" id="GO:0008360">
    <property type="term" value="P:regulation of cell shape"/>
    <property type="evidence" value="ECO:0007669"/>
    <property type="project" value="UniProtKB-KW"/>
</dbReference>
<organism evidence="9 10">
    <name type="scientific">Lancefieldella parvula</name>
    <dbReference type="NCBI Taxonomy" id="1382"/>
    <lineage>
        <taxon>Bacteria</taxon>
        <taxon>Bacillati</taxon>
        <taxon>Actinomycetota</taxon>
        <taxon>Coriobacteriia</taxon>
        <taxon>Coriobacteriales</taxon>
        <taxon>Atopobiaceae</taxon>
        <taxon>Lancefieldella</taxon>
    </lineage>
</organism>
<evidence type="ECO:0000313" key="10">
    <source>
        <dbReference type="Proteomes" id="UP000787322"/>
    </source>
</evidence>
<dbReference type="AlphaFoldDB" id="A0A9D6AE73"/>
<dbReference type="InterPro" id="IPR042175">
    <property type="entry name" value="Cell/Rod_MreC_2"/>
</dbReference>
<dbReference type="PANTHER" id="PTHR34138">
    <property type="entry name" value="CELL SHAPE-DETERMINING PROTEIN MREC"/>
    <property type="match status" value="1"/>
</dbReference>
<feature type="compositionally biased region" description="Polar residues" evidence="6">
    <location>
        <begin position="343"/>
        <end position="363"/>
    </location>
</feature>
<keyword evidence="7" id="KW-0812">Transmembrane</keyword>
<evidence type="ECO:0000259" key="8">
    <source>
        <dbReference type="Pfam" id="PF04085"/>
    </source>
</evidence>
<feature type="domain" description="Rod shape-determining protein MreC beta-barrel core" evidence="8">
    <location>
        <begin position="138"/>
        <end position="283"/>
    </location>
</feature>
<feature type="compositionally biased region" description="Low complexity" evidence="6">
    <location>
        <begin position="321"/>
        <end position="342"/>
    </location>
</feature>
<evidence type="ECO:0000256" key="5">
    <source>
        <dbReference type="SAM" id="Coils"/>
    </source>
</evidence>
<evidence type="ECO:0000256" key="1">
    <source>
        <dbReference type="ARBA" id="ARBA00009369"/>
    </source>
</evidence>
<comment type="similarity">
    <text evidence="1">Belongs to the MreC family.</text>
</comment>
<dbReference type="PANTHER" id="PTHR34138:SF1">
    <property type="entry name" value="CELL SHAPE-DETERMINING PROTEIN MREC"/>
    <property type="match status" value="1"/>
</dbReference>
<reference evidence="9" key="1">
    <citation type="submission" date="2020-04" db="EMBL/GenBank/DDBJ databases">
        <title>Deep metagenomics examines the oral microbiome during advanced dental caries in children, revealing novel taxa and co-occurrences with host molecules.</title>
        <authorList>
            <person name="Baker J.L."/>
            <person name="Morton J.T."/>
            <person name="Dinis M."/>
            <person name="Alvarez R."/>
            <person name="Tran N.C."/>
            <person name="Knight R."/>
            <person name="Edlund A."/>
        </authorList>
    </citation>
    <scope>NUCLEOTIDE SEQUENCE</scope>
    <source>
        <strain evidence="9">JCVI_3_bin.11</strain>
    </source>
</reference>
<proteinExistence type="inferred from homology"/>
<name>A0A9D6AE73_9ACTN</name>
<dbReference type="NCBIfam" id="TIGR00219">
    <property type="entry name" value="mreC"/>
    <property type="match status" value="1"/>
</dbReference>
<comment type="caution">
    <text evidence="9">The sequence shown here is derived from an EMBL/GenBank/DDBJ whole genome shotgun (WGS) entry which is preliminary data.</text>
</comment>
<sequence length="363" mass="37477">MPLSNQIQGASSGLGSNNNKHTGGRSFIILSLLSIVLLTVSARMGAGGPLEMVRGGFSTITMPFRMAGSAIAMPFQGIGNIFSNLTADQQTLSDLKAENEQLRSRNAELEETNQSTQRLQGLLDLKNTYNLQSTGARVISGSTDSFNNTIVIDKGTSSGLAVGMPVVDSGGVIGQIIECGPTTSTVRLITDEKSGVAAMVQSSRAQGMLMGSASRQITLNLINTNQKVAVGDTVVTSGLGGVFPKGLPLGKVTSVEAAPGSLYYTIVIEPFGNVSTNEEVMVITSLSEEQKATADDIAEADKQNTPTATNSDSKDKDSKDGSSGSSSSNSSGSGSANNTTNSQQNATVAAPTGNTQHNSGRTD</sequence>
<evidence type="ECO:0000256" key="3">
    <source>
        <dbReference type="ARBA" id="ARBA00022960"/>
    </source>
</evidence>
<dbReference type="GO" id="GO:0005886">
    <property type="term" value="C:plasma membrane"/>
    <property type="evidence" value="ECO:0007669"/>
    <property type="project" value="TreeGrafter"/>
</dbReference>
<dbReference type="EMBL" id="JABZGU010000057">
    <property type="protein sequence ID" value="MBF4802836.1"/>
    <property type="molecule type" value="Genomic_DNA"/>
</dbReference>
<dbReference type="Pfam" id="PF04085">
    <property type="entry name" value="MreC"/>
    <property type="match status" value="1"/>
</dbReference>
<evidence type="ECO:0000313" key="9">
    <source>
        <dbReference type="EMBL" id="MBF4802836.1"/>
    </source>
</evidence>
<dbReference type="InterPro" id="IPR042177">
    <property type="entry name" value="Cell/Rod_1"/>
</dbReference>
<keyword evidence="5" id="KW-0175">Coiled coil</keyword>
<keyword evidence="7" id="KW-1133">Transmembrane helix</keyword>
<gene>
    <name evidence="9" type="primary">mreC</name>
    <name evidence="9" type="ORF">HXK24_03300</name>
</gene>
<accession>A0A9D6AE73</accession>
<dbReference type="Gene3D" id="2.40.10.340">
    <property type="entry name" value="Rod shape-determining protein MreC, domain 1"/>
    <property type="match status" value="1"/>
</dbReference>
<feature type="region of interest" description="Disordered" evidence="6">
    <location>
        <begin position="297"/>
        <end position="363"/>
    </location>
</feature>
<evidence type="ECO:0000256" key="6">
    <source>
        <dbReference type="SAM" id="MobiDB-lite"/>
    </source>
</evidence>
<dbReference type="Gene3D" id="2.40.10.350">
    <property type="entry name" value="Rod shape-determining protein MreC, domain 2"/>
    <property type="match status" value="1"/>
</dbReference>